<gene>
    <name evidence="1" type="ORF">EHO60_13130</name>
</gene>
<keyword evidence="2" id="KW-1185">Reference proteome</keyword>
<dbReference type="EMBL" id="RQET01000009">
    <property type="protein sequence ID" value="TGK08966.1"/>
    <property type="molecule type" value="Genomic_DNA"/>
</dbReference>
<reference evidence="1" key="1">
    <citation type="journal article" date="2019" name="PLoS Negl. Trop. Dis.">
        <title>Revisiting the worldwide diversity of Leptospira species in the environment.</title>
        <authorList>
            <person name="Vincent A.T."/>
            <person name="Schiettekatte O."/>
            <person name="Bourhy P."/>
            <person name="Veyrier F.J."/>
            <person name="Picardeau M."/>
        </authorList>
    </citation>
    <scope>NUCLEOTIDE SEQUENCE [LARGE SCALE GENOMIC DNA]</scope>
    <source>
        <strain evidence="1">SSW15</strain>
    </source>
</reference>
<dbReference type="PANTHER" id="PTHR39337:SF1">
    <property type="entry name" value="BLR5642 PROTEIN"/>
    <property type="match status" value="1"/>
</dbReference>
<dbReference type="OrthoDB" id="9789109at2"/>
<accession>A0A4R9GB20</accession>
<dbReference type="AlphaFoldDB" id="A0A4R9GB20"/>
<sequence length="144" mass="16894">MKLFTLGFTQKSASQFFELLKQPGLKRVIDIRLNNVSQLAGFTKKDDLQFFLREIPHIDYVHSVDLAPTQEILDEYKKNKGDWKVFEKKFVNLMKKRKVETLFPKNLFDGACLLCSEPSHEHCHRHFVAEYLKASWGNIDIIHL</sequence>
<dbReference type="RefSeq" id="WP_135768653.1">
    <property type="nucleotide sequence ID" value="NZ_RQET01000009.1"/>
</dbReference>
<evidence type="ECO:0000313" key="2">
    <source>
        <dbReference type="Proteomes" id="UP000298458"/>
    </source>
</evidence>
<dbReference type="Proteomes" id="UP000298458">
    <property type="component" value="Unassembled WGS sequence"/>
</dbReference>
<evidence type="ECO:0000313" key="1">
    <source>
        <dbReference type="EMBL" id="TGK08966.1"/>
    </source>
</evidence>
<organism evidence="1 2">
    <name type="scientific">Leptospira fletcheri</name>
    <dbReference type="NCBI Taxonomy" id="2484981"/>
    <lineage>
        <taxon>Bacteria</taxon>
        <taxon>Pseudomonadati</taxon>
        <taxon>Spirochaetota</taxon>
        <taxon>Spirochaetia</taxon>
        <taxon>Leptospirales</taxon>
        <taxon>Leptospiraceae</taxon>
        <taxon>Leptospira</taxon>
    </lineage>
</organism>
<dbReference type="Pfam" id="PF04343">
    <property type="entry name" value="DUF488"/>
    <property type="match status" value="1"/>
</dbReference>
<dbReference type="InterPro" id="IPR007438">
    <property type="entry name" value="DUF488"/>
</dbReference>
<comment type="caution">
    <text evidence="1">The sequence shown here is derived from an EMBL/GenBank/DDBJ whole genome shotgun (WGS) entry which is preliminary data.</text>
</comment>
<protein>
    <submittedName>
        <fullName evidence="1">DUF488 domain-containing protein</fullName>
    </submittedName>
</protein>
<dbReference type="PANTHER" id="PTHR39337">
    <property type="entry name" value="BLR5642 PROTEIN"/>
    <property type="match status" value="1"/>
</dbReference>
<proteinExistence type="predicted"/>
<name>A0A4R9GB20_9LEPT</name>